<dbReference type="InterPro" id="IPR002695">
    <property type="entry name" value="PurH-like"/>
</dbReference>
<dbReference type="SUPFAM" id="SSF52335">
    <property type="entry name" value="Methylglyoxal synthase-like"/>
    <property type="match status" value="1"/>
</dbReference>
<dbReference type="GO" id="GO:0004643">
    <property type="term" value="F:phosphoribosylaminoimidazolecarboxamide formyltransferase activity"/>
    <property type="evidence" value="ECO:0007669"/>
    <property type="project" value="InterPro"/>
</dbReference>
<dbReference type="Gene3D" id="3.40.50.1380">
    <property type="entry name" value="Methylglyoxal synthase-like domain"/>
    <property type="match status" value="2"/>
</dbReference>
<dbReference type="InterPro" id="IPR016193">
    <property type="entry name" value="Cytidine_deaminase-like"/>
</dbReference>
<dbReference type="EMBL" id="CAJPDQ010000018">
    <property type="protein sequence ID" value="CAF9922427.1"/>
    <property type="molecule type" value="Genomic_DNA"/>
</dbReference>
<reference evidence="1" key="1">
    <citation type="submission" date="2021-03" db="EMBL/GenBank/DDBJ databases">
        <authorList>
            <person name="Tagirdzhanova G."/>
        </authorList>
    </citation>
    <scope>NUCLEOTIDE SEQUENCE</scope>
</reference>
<dbReference type="GO" id="GO:0006189">
    <property type="term" value="P:'de novo' IMP biosynthetic process"/>
    <property type="evidence" value="ECO:0007669"/>
    <property type="project" value="TreeGrafter"/>
</dbReference>
<dbReference type="OrthoDB" id="6017153at2759"/>
<evidence type="ECO:0000313" key="1">
    <source>
        <dbReference type="EMBL" id="CAF9922427.1"/>
    </source>
</evidence>
<dbReference type="Proteomes" id="UP000664169">
    <property type="component" value="Unassembled WGS sequence"/>
</dbReference>
<protein>
    <submittedName>
        <fullName evidence="1">Uncharacterized protein</fullName>
    </submittedName>
</protein>
<dbReference type="Pfam" id="PF01808">
    <property type="entry name" value="AICARFT_IMPCHas"/>
    <property type="match status" value="2"/>
</dbReference>
<gene>
    <name evidence="1" type="ORF">GOMPHAMPRED_002548</name>
</gene>
<dbReference type="InterPro" id="IPR036914">
    <property type="entry name" value="MGS-like_dom_sf"/>
</dbReference>
<sequence>MIGSIISVYNRTGLDHLEEGLVRSNVRLIASGVTAKQLRGREFEVARMKTLLSAIHGGILARDLESDKKDLAQIETLSKPGVQLDEMQEQIGIRVVALPRAAAKNYDRVSVLCDPSDYHAFLQELDQEEIPELSRQKYALEAFEHFAGYYSAIADFSRENYRQYRLIPLSLLDALEAWQLVKEFKMALGLPAAASFKHVSPASAAVGVPQAECQYELSRPERKFDGIVAPGYQQEAFEILSEKKSGKYLVLQMDSSHDPPRTEERTVYVVTLPQGRNDCVVTTETFNKILTPRDVANPFPEAASDAIDLLCSGLDPKHGFEREEFSRMFEEVSQLFTTDERKASLNIL</sequence>
<dbReference type="AlphaFoldDB" id="A0A8H3FGP8"/>
<dbReference type="PANTHER" id="PTHR11692:SF0">
    <property type="entry name" value="BIFUNCTIONAL PURINE BIOSYNTHESIS PROTEIN ATIC"/>
    <property type="match status" value="1"/>
</dbReference>
<dbReference type="GO" id="GO:0005829">
    <property type="term" value="C:cytosol"/>
    <property type="evidence" value="ECO:0007669"/>
    <property type="project" value="TreeGrafter"/>
</dbReference>
<evidence type="ECO:0000313" key="2">
    <source>
        <dbReference type="Proteomes" id="UP000664169"/>
    </source>
</evidence>
<dbReference type="GO" id="GO:0003937">
    <property type="term" value="F:IMP cyclohydrolase activity"/>
    <property type="evidence" value="ECO:0007669"/>
    <property type="project" value="InterPro"/>
</dbReference>
<dbReference type="Gene3D" id="3.40.140.20">
    <property type="match status" value="2"/>
</dbReference>
<proteinExistence type="predicted"/>
<organism evidence="1 2">
    <name type="scientific">Gomphillus americanus</name>
    <dbReference type="NCBI Taxonomy" id="1940652"/>
    <lineage>
        <taxon>Eukaryota</taxon>
        <taxon>Fungi</taxon>
        <taxon>Dikarya</taxon>
        <taxon>Ascomycota</taxon>
        <taxon>Pezizomycotina</taxon>
        <taxon>Lecanoromycetes</taxon>
        <taxon>OSLEUM clade</taxon>
        <taxon>Ostropomycetidae</taxon>
        <taxon>Ostropales</taxon>
        <taxon>Graphidaceae</taxon>
        <taxon>Gomphilloideae</taxon>
        <taxon>Gomphillus</taxon>
    </lineage>
</organism>
<dbReference type="SMART" id="SM00798">
    <property type="entry name" value="AICARFT_IMPCHas"/>
    <property type="match status" value="1"/>
</dbReference>
<keyword evidence="2" id="KW-1185">Reference proteome</keyword>
<name>A0A8H3FGP8_9LECA</name>
<dbReference type="InterPro" id="IPR024051">
    <property type="entry name" value="AICAR_Tfase_dup_dom_sf"/>
</dbReference>
<dbReference type="SUPFAM" id="SSF53927">
    <property type="entry name" value="Cytidine deaminase-like"/>
    <property type="match status" value="1"/>
</dbReference>
<accession>A0A8H3FGP8</accession>
<comment type="caution">
    <text evidence="1">The sequence shown here is derived from an EMBL/GenBank/DDBJ whole genome shotgun (WGS) entry which is preliminary data.</text>
</comment>
<dbReference type="PANTHER" id="PTHR11692">
    <property type="entry name" value="BIFUNCTIONAL PURINE BIOSYNTHESIS PROTEIN PURH"/>
    <property type="match status" value="1"/>
</dbReference>